<keyword evidence="1" id="KW-0812">Transmembrane</keyword>
<evidence type="ECO:0000256" key="1">
    <source>
        <dbReference type="SAM" id="Phobius"/>
    </source>
</evidence>
<dbReference type="AlphaFoldDB" id="A0AAU9JQE7"/>
<gene>
    <name evidence="2" type="ORF">BSTOLATCC_MIC34986</name>
</gene>
<evidence type="ECO:0000313" key="3">
    <source>
        <dbReference type="Proteomes" id="UP001162131"/>
    </source>
</evidence>
<name>A0AAU9JQE7_9CILI</name>
<keyword evidence="1" id="KW-0472">Membrane</keyword>
<protein>
    <submittedName>
        <fullName evidence="2">Uncharacterized protein</fullName>
    </submittedName>
</protein>
<reference evidence="2" key="1">
    <citation type="submission" date="2021-09" db="EMBL/GenBank/DDBJ databases">
        <authorList>
            <consortium name="AG Swart"/>
            <person name="Singh M."/>
            <person name="Singh A."/>
            <person name="Seah K."/>
            <person name="Emmerich C."/>
        </authorList>
    </citation>
    <scope>NUCLEOTIDE SEQUENCE</scope>
    <source>
        <strain evidence="2">ATCC30299</strain>
    </source>
</reference>
<organism evidence="2 3">
    <name type="scientific">Blepharisma stoltei</name>
    <dbReference type="NCBI Taxonomy" id="1481888"/>
    <lineage>
        <taxon>Eukaryota</taxon>
        <taxon>Sar</taxon>
        <taxon>Alveolata</taxon>
        <taxon>Ciliophora</taxon>
        <taxon>Postciliodesmatophora</taxon>
        <taxon>Heterotrichea</taxon>
        <taxon>Heterotrichida</taxon>
        <taxon>Blepharismidae</taxon>
        <taxon>Blepharisma</taxon>
    </lineage>
</organism>
<feature type="transmembrane region" description="Helical" evidence="1">
    <location>
        <begin position="150"/>
        <end position="169"/>
    </location>
</feature>
<accession>A0AAU9JQE7</accession>
<comment type="caution">
    <text evidence="2">The sequence shown here is derived from an EMBL/GenBank/DDBJ whole genome shotgun (WGS) entry which is preliminary data.</text>
</comment>
<dbReference type="EMBL" id="CAJZBQ010000035">
    <property type="protein sequence ID" value="CAG9323956.1"/>
    <property type="molecule type" value="Genomic_DNA"/>
</dbReference>
<proteinExistence type="predicted"/>
<keyword evidence="1" id="KW-1133">Transmembrane helix</keyword>
<feature type="transmembrane region" description="Helical" evidence="1">
    <location>
        <begin position="6"/>
        <end position="26"/>
    </location>
</feature>
<dbReference type="Proteomes" id="UP001162131">
    <property type="component" value="Unassembled WGS sequence"/>
</dbReference>
<evidence type="ECO:0000313" key="2">
    <source>
        <dbReference type="EMBL" id="CAG9323956.1"/>
    </source>
</evidence>
<keyword evidence="3" id="KW-1185">Reference proteome</keyword>
<sequence>MASSTQLKACFIIFCLSFGITAYSPIAKWVFTQKNLVNGKIKDLSSNSNAPFQKSQGSIATSDVTCKGLHTNNSGSFYYGTASAITSSTVEFGVSIWLSSQGKGTPVEMKTGINNDSKYYVWFEFFYPWTYIFQASEGGSKQVTITRGNWIFLVFYFVKSLSVWTWTVISPEFSTFSLTGSSNPGNVIKIGQNAEANFYEIQFFIKAAINSHIVTLYDSSDATYDATTSTCLASCTNYCHPDVGCLNSNPCSCPALCICSANDSVCTSCKDPNGVFENKCQCKTNYVLQGLTCVLDSPPDCALWTPEKVCTQCNPNFFLYNSGSSTSCLACGSCTSCNAIPTCFKCTDLISEAENSCRVDSIGYKFSFASPNIIVDFAYPLAKTLKISNLKATTTDSQAIATTTWQIHSQTASQLQIRTDLTLSQFPIKLSFSFEQDP</sequence>